<gene>
    <name evidence="5" type="ORF">Ani05nite_07980</name>
</gene>
<evidence type="ECO:0000313" key="6">
    <source>
        <dbReference type="Proteomes" id="UP000647172"/>
    </source>
</evidence>
<dbReference type="AlphaFoldDB" id="A0A919JA97"/>
<dbReference type="SUPFAM" id="SSF55961">
    <property type="entry name" value="Bet v1-like"/>
    <property type="match status" value="1"/>
</dbReference>
<dbReference type="CDD" id="cd03141">
    <property type="entry name" value="GATase1_Hsp31_like"/>
    <property type="match status" value="1"/>
</dbReference>
<dbReference type="GO" id="GO:0019172">
    <property type="term" value="F:glyoxalase III activity"/>
    <property type="evidence" value="ECO:0007669"/>
    <property type="project" value="TreeGrafter"/>
</dbReference>
<dbReference type="CDD" id="cd07812">
    <property type="entry name" value="SRPBCC"/>
    <property type="match status" value="1"/>
</dbReference>
<accession>A0A919JA97</accession>
<dbReference type="Proteomes" id="UP000647172">
    <property type="component" value="Unassembled WGS sequence"/>
</dbReference>
<dbReference type="EMBL" id="BOMQ01000008">
    <property type="protein sequence ID" value="GIE47264.1"/>
    <property type="molecule type" value="Genomic_DNA"/>
</dbReference>
<dbReference type="GO" id="GO:0019243">
    <property type="term" value="P:methylglyoxal catabolic process to D-lactate via S-lactoyl-glutathione"/>
    <property type="evidence" value="ECO:0007669"/>
    <property type="project" value="TreeGrafter"/>
</dbReference>
<dbReference type="InterPro" id="IPR023393">
    <property type="entry name" value="START-like_dom_sf"/>
</dbReference>
<dbReference type="Pfam" id="PF01965">
    <property type="entry name" value="DJ-1_PfpI"/>
    <property type="match status" value="1"/>
</dbReference>
<evidence type="ECO:0000256" key="3">
    <source>
        <dbReference type="ARBA" id="ARBA00038493"/>
    </source>
</evidence>
<evidence type="ECO:0000256" key="2">
    <source>
        <dbReference type="ARBA" id="ARBA00023239"/>
    </source>
</evidence>
<evidence type="ECO:0000256" key="1">
    <source>
        <dbReference type="ARBA" id="ARBA00023016"/>
    </source>
</evidence>
<comment type="caution">
    <text evidence="5">The sequence shown here is derived from an EMBL/GenBank/DDBJ whole genome shotgun (WGS) entry which is preliminary data.</text>
</comment>
<keyword evidence="1" id="KW-0346">Stress response</keyword>
<evidence type="ECO:0000313" key="5">
    <source>
        <dbReference type="EMBL" id="GIE47264.1"/>
    </source>
</evidence>
<proteinExistence type="inferred from homology"/>
<sequence>MPAVLMVVSAADRWTLLDGSRHPTGFWAEEFAEPHRLFRAAGWRVTVATPDGRVPTVDRLSLRFPAGSPWRLRRYRRYLAAHADELRHPSALHEVDPADYDLVFYPGGHGPMEDLAADPVSGALLARTVQSGRPLALLCHAPAATLAAVAADGSWPFAGYTMTGLSNREELLNRFARKAPWLLEDQLVARGARYVKGAVPLRPHVSVDRNLYTGQNPASSVPLARRLIADLGSAPALSVTVSRTVAAPPDRVYALISDITRMGEWSPETYAARWREPGRRFTGSNRIGPVYRWRMTATVTQAAPGRAFAFTTAWPSASTWRYDLEPVAGGTRITESMTRAAPQMALVRLIQSAVGVRDRAAHLRAGMTTTLERLDAVLRRDTAPSSPR</sequence>
<dbReference type="InterPro" id="IPR002818">
    <property type="entry name" value="DJ-1/PfpI"/>
</dbReference>
<dbReference type="SUPFAM" id="SSF52317">
    <property type="entry name" value="Class I glutamine amidotransferase-like"/>
    <property type="match status" value="1"/>
</dbReference>
<dbReference type="InterPro" id="IPR029062">
    <property type="entry name" value="Class_I_gatase-like"/>
</dbReference>
<feature type="domain" description="DJ-1/PfpI" evidence="4">
    <location>
        <begin position="28"/>
        <end position="228"/>
    </location>
</feature>
<dbReference type="RefSeq" id="WP_203764880.1">
    <property type="nucleotide sequence ID" value="NZ_BAAAYJ010000029.1"/>
</dbReference>
<name>A0A919JA97_9ACTN</name>
<organism evidence="5 6">
    <name type="scientific">Actinoplanes nipponensis</name>
    <dbReference type="NCBI Taxonomy" id="135950"/>
    <lineage>
        <taxon>Bacteria</taxon>
        <taxon>Bacillati</taxon>
        <taxon>Actinomycetota</taxon>
        <taxon>Actinomycetes</taxon>
        <taxon>Micromonosporales</taxon>
        <taxon>Micromonosporaceae</taxon>
        <taxon>Actinoplanes</taxon>
    </lineage>
</organism>
<keyword evidence="2" id="KW-0456">Lyase</keyword>
<dbReference type="Pfam" id="PF10604">
    <property type="entry name" value="Polyketide_cyc2"/>
    <property type="match status" value="1"/>
</dbReference>
<dbReference type="Gene3D" id="3.30.530.20">
    <property type="match status" value="1"/>
</dbReference>
<reference evidence="5" key="1">
    <citation type="submission" date="2021-01" db="EMBL/GenBank/DDBJ databases">
        <title>Whole genome shotgun sequence of Actinoplanes nipponensis NBRC 14063.</title>
        <authorList>
            <person name="Komaki H."/>
            <person name="Tamura T."/>
        </authorList>
    </citation>
    <scope>NUCLEOTIDE SEQUENCE</scope>
    <source>
        <strain evidence="5">NBRC 14063</strain>
    </source>
</reference>
<dbReference type="InterPro" id="IPR019587">
    <property type="entry name" value="Polyketide_cyclase/dehydratase"/>
</dbReference>
<dbReference type="PANTHER" id="PTHR48094">
    <property type="entry name" value="PROTEIN/NUCLEIC ACID DEGLYCASE DJ-1-RELATED"/>
    <property type="match status" value="1"/>
</dbReference>
<dbReference type="PANTHER" id="PTHR48094:SF11">
    <property type="entry name" value="GLUTATHIONE-INDEPENDENT GLYOXALASE HSP31-RELATED"/>
    <property type="match status" value="1"/>
</dbReference>
<protein>
    <recommendedName>
        <fullName evidence="4">DJ-1/PfpI domain-containing protein</fullName>
    </recommendedName>
</protein>
<dbReference type="Gene3D" id="3.40.50.880">
    <property type="match status" value="1"/>
</dbReference>
<keyword evidence="6" id="KW-1185">Reference proteome</keyword>
<evidence type="ECO:0000259" key="4">
    <source>
        <dbReference type="Pfam" id="PF01965"/>
    </source>
</evidence>
<dbReference type="GO" id="GO:0005737">
    <property type="term" value="C:cytoplasm"/>
    <property type="evidence" value="ECO:0007669"/>
    <property type="project" value="TreeGrafter"/>
</dbReference>
<dbReference type="InterPro" id="IPR050325">
    <property type="entry name" value="Prot/Nucl_acid_deglycase"/>
</dbReference>
<comment type="similarity">
    <text evidence="3">Belongs to the peptidase C56 family. HSP31-like subfamily.</text>
</comment>